<name>A0A923PN26_9BACT</name>
<accession>A0A923PN26</accession>
<gene>
    <name evidence="2" type="ORF">H9S92_14770</name>
</gene>
<keyword evidence="3" id="KW-1185">Reference proteome</keyword>
<feature type="transmembrane region" description="Helical" evidence="1">
    <location>
        <begin position="45"/>
        <end position="63"/>
    </location>
</feature>
<sequence length="106" mass="11856">MKVSLVTSPTKIKIPMHPTPLDTSAPLGLTPESKLPQPFRRVSNFFLLPFIVLFLLGCGRLPAQKLSAEDQGYYLFLIGNKHQLYYTGRRCCMKILGKAYAAVITN</sequence>
<evidence type="ECO:0000313" key="2">
    <source>
        <dbReference type="EMBL" id="MBC6995435.1"/>
    </source>
</evidence>
<dbReference type="RefSeq" id="WP_187467472.1">
    <property type="nucleotide sequence ID" value="NZ_JACSIT010000136.1"/>
</dbReference>
<protein>
    <submittedName>
        <fullName evidence="2">Uncharacterized protein</fullName>
    </submittedName>
</protein>
<evidence type="ECO:0000256" key="1">
    <source>
        <dbReference type="SAM" id="Phobius"/>
    </source>
</evidence>
<keyword evidence="1" id="KW-1133">Transmembrane helix</keyword>
<comment type="caution">
    <text evidence="2">The sequence shown here is derived from an EMBL/GenBank/DDBJ whole genome shotgun (WGS) entry which is preliminary data.</text>
</comment>
<organism evidence="2 3">
    <name type="scientific">Neolewinella lacunae</name>
    <dbReference type="NCBI Taxonomy" id="1517758"/>
    <lineage>
        <taxon>Bacteria</taxon>
        <taxon>Pseudomonadati</taxon>
        <taxon>Bacteroidota</taxon>
        <taxon>Saprospiria</taxon>
        <taxon>Saprospirales</taxon>
        <taxon>Lewinellaceae</taxon>
        <taxon>Neolewinella</taxon>
    </lineage>
</organism>
<dbReference type="Proteomes" id="UP000650081">
    <property type="component" value="Unassembled WGS sequence"/>
</dbReference>
<keyword evidence="1" id="KW-0812">Transmembrane</keyword>
<proteinExistence type="predicted"/>
<dbReference type="EMBL" id="JACSIT010000136">
    <property type="protein sequence ID" value="MBC6995435.1"/>
    <property type="molecule type" value="Genomic_DNA"/>
</dbReference>
<keyword evidence="1" id="KW-0472">Membrane</keyword>
<dbReference type="AlphaFoldDB" id="A0A923PN26"/>
<reference evidence="2" key="1">
    <citation type="submission" date="2020-08" db="EMBL/GenBank/DDBJ databases">
        <title>Lewinella bacteria from marine environments.</title>
        <authorList>
            <person name="Zhong Y."/>
        </authorList>
    </citation>
    <scope>NUCLEOTIDE SEQUENCE</scope>
    <source>
        <strain evidence="2">KCTC 42187</strain>
    </source>
</reference>
<evidence type="ECO:0000313" key="3">
    <source>
        <dbReference type="Proteomes" id="UP000650081"/>
    </source>
</evidence>